<dbReference type="Proteomes" id="UP000199394">
    <property type="component" value="Unassembled WGS sequence"/>
</dbReference>
<dbReference type="AlphaFoldDB" id="A0A1H3YUF7"/>
<reference evidence="1 2" key="1">
    <citation type="submission" date="2016-10" db="EMBL/GenBank/DDBJ databases">
        <authorList>
            <person name="de Groot N.N."/>
        </authorList>
    </citation>
    <scope>NUCLEOTIDE SEQUENCE [LARGE SCALE GENOMIC DNA]</scope>
    <source>
        <strain evidence="1 2">SR12</strain>
    </source>
</reference>
<dbReference type="EMBL" id="FNRK01000004">
    <property type="protein sequence ID" value="SEA15077.1"/>
    <property type="molecule type" value="Genomic_DNA"/>
</dbReference>
<evidence type="ECO:0000313" key="2">
    <source>
        <dbReference type="Proteomes" id="UP000199394"/>
    </source>
</evidence>
<dbReference type="OrthoDB" id="2084992at2"/>
<dbReference type="RefSeq" id="WP_090305212.1">
    <property type="nucleotide sequence ID" value="NZ_FNRK01000004.1"/>
</dbReference>
<organism evidence="1 2">
    <name type="scientific">Eubacterium aggregans</name>
    <dbReference type="NCBI Taxonomy" id="81409"/>
    <lineage>
        <taxon>Bacteria</taxon>
        <taxon>Bacillati</taxon>
        <taxon>Bacillota</taxon>
        <taxon>Clostridia</taxon>
        <taxon>Eubacteriales</taxon>
        <taxon>Eubacteriaceae</taxon>
        <taxon>Eubacterium</taxon>
    </lineage>
</organism>
<name>A0A1H3YUF7_9FIRM</name>
<sequence length="63" mass="7278">MKNERISVPEAAQMMGATCDFIRAAMQLNLINIGVALRRPGKTRYTYYIYRDKVIKYMEGNDS</sequence>
<keyword evidence="2" id="KW-1185">Reference proteome</keyword>
<accession>A0A1H3YUF7</accession>
<proteinExistence type="predicted"/>
<evidence type="ECO:0008006" key="3">
    <source>
        <dbReference type="Google" id="ProtNLM"/>
    </source>
</evidence>
<gene>
    <name evidence="1" type="ORF">SAMN04515656_104115</name>
</gene>
<evidence type="ECO:0000313" key="1">
    <source>
        <dbReference type="EMBL" id="SEA15077.1"/>
    </source>
</evidence>
<protein>
    <recommendedName>
        <fullName evidence="3">Helix-turn-helix domain-containing protein</fullName>
    </recommendedName>
</protein>
<dbReference type="STRING" id="81409.SAMN04515656_104115"/>